<name>A0ACC0GTY2_9ERIC</name>
<sequence>MGLWVYSVVRSRNGSMGLWVYSVVLHRRCKNRNGSMGLFGCASPRNGRRSRRRFEPEIRGVMDLGIVEEMGKMRLKLRRMREKLETYADDGTQSSSISISLRRLESMDELLPMVQSSNLTLSFSSDSSIEEELKRESIADVVNILISYLVMSAYISVTLGDAPHLSTFYILSKVELHLFSATVSDIEDNDLMQNQPSSLSADATLTNALTKYEKSDDDASIASSNHEHQVSQNSASCFEDNVENNLSGKPGSDMVVFSQAKERVINRKISYKTCRVTMELLFLDDAPPEILSRASRTSVNSEELDDKVKPLVQQKGRFKVTSENVDLEKVGLNPLMQKSHSMRVCTFQVNSVTKSIS</sequence>
<keyword evidence="2" id="KW-1185">Reference proteome</keyword>
<evidence type="ECO:0000313" key="1">
    <source>
        <dbReference type="EMBL" id="KAI8003912.1"/>
    </source>
</evidence>
<evidence type="ECO:0000313" key="2">
    <source>
        <dbReference type="Proteomes" id="UP001060215"/>
    </source>
</evidence>
<proteinExistence type="predicted"/>
<comment type="caution">
    <text evidence="1">The sequence shown here is derived from an EMBL/GenBank/DDBJ whole genome shotgun (WGS) entry which is preliminary data.</text>
</comment>
<protein>
    <submittedName>
        <fullName evidence="1">NPC intracellular cholesterol transporter 1</fullName>
    </submittedName>
</protein>
<dbReference type="EMBL" id="CM045766">
    <property type="protein sequence ID" value="KAI8003912.1"/>
    <property type="molecule type" value="Genomic_DNA"/>
</dbReference>
<organism evidence="1 2">
    <name type="scientific">Camellia lanceoleosa</name>
    <dbReference type="NCBI Taxonomy" id="1840588"/>
    <lineage>
        <taxon>Eukaryota</taxon>
        <taxon>Viridiplantae</taxon>
        <taxon>Streptophyta</taxon>
        <taxon>Embryophyta</taxon>
        <taxon>Tracheophyta</taxon>
        <taxon>Spermatophyta</taxon>
        <taxon>Magnoliopsida</taxon>
        <taxon>eudicotyledons</taxon>
        <taxon>Gunneridae</taxon>
        <taxon>Pentapetalae</taxon>
        <taxon>asterids</taxon>
        <taxon>Ericales</taxon>
        <taxon>Theaceae</taxon>
        <taxon>Camellia</taxon>
    </lineage>
</organism>
<dbReference type="Proteomes" id="UP001060215">
    <property type="component" value="Chromosome 9"/>
</dbReference>
<accession>A0ACC0GTY2</accession>
<gene>
    <name evidence="1" type="ORF">LOK49_LG08G00571</name>
</gene>
<reference evidence="1 2" key="1">
    <citation type="journal article" date="2022" name="Plant J.">
        <title>Chromosome-level genome of Camellia lanceoleosa provides a valuable resource for understanding genome evolution and self-incompatibility.</title>
        <authorList>
            <person name="Gong W."/>
            <person name="Xiao S."/>
            <person name="Wang L."/>
            <person name="Liao Z."/>
            <person name="Chang Y."/>
            <person name="Mo W."/>
            <person name="Hu G."/>
            <person name="Li W."/>
            <person name="Zhao G."/>
            <person name="Zhu H."/>
            <person name="Hu X."/>
            <person name="Ji K."/>
            <person name="Xiang X."/>
            <person name="Song Q."/>
            <person name="Yuan D."/>
            <person name="Jin S."/>
            <person name="Zhang L."/>
        </authorList>
    </citation>
    <scope>NUCLEOTIDE SEQUENCE [LARGE SCALE GENOMIC DNA]</scope>
    <source>
        <strain evidence="1">SQ_2022a</strain>
    </source>
</reference>